<comment type="similarity">
    <text evidence="1">Belongs to the ROK (NagC/XylR) family.</text>
</comment>
<dbReference type="EMBL" id="JBDIVE010000003">
    <property type="protein sequence ID" value="MEN3068469.1"/>
    <property type="molecule type" value="Genomic_DNA"/>
</dbReference>
<dbReference type="Proteomes" id="UP001410394">
    <property type="component" value="Unassembled WGS sequence"/>
</dbReference>
<evidence type="ECO:0000256" key="1">
    <source>
        <dbReference type="ARBA" id="ARBA00006479"/>
    </source>
</evidence>
<dbReference type="SUPFAM" id="SSF46785">
    <property type="entry name" value="Winged helix' DNA-binding domain"/>
    <property type="match status" value="1"/>
</dbReference>
<reference evidence="2 3" key="1">
    <citation type="journal article" date="2018" name="Int. J. Syst. Evol. Microbiol.">
        <title>Uliginosibacterium sediminicola sp. nov., isolated from freshwater sediment.</title>
        <authorList>
            <person name="Hwang W.M."/>
            <person name="Kim S.M."/>
            <person name="Kang K."/>
            <person name="Ahn T.Y."/>
        </authorList>
    </citation>
    <scope>NUCLEOTIDE SEQUENCE [LARGE SCALE GENOMIC DNA]</scope>
    <source>
        <strain evidence="2 3">M1-21</strain>
    </source>
</reference>
<dbReference type="InterPro" id="IPR036390">
    <property type="entry name" value="WH_DNA-bd_sf"/>
</dbReference>
<proteinExistence type="inferred from homology"/>
<sequence>MVITGNQQLVKRLNQLAILRAVRAHPGISRSEVASVVRLTKSTIGHLVEALIEEGWLDESPTPTPTHTGRRPTPLHLDQTRKFVLGASINNQQIELVATSLRGELRETFLAPADRELGTVLDTLAALITRFAATLDPARQQIVGIGLGVPGTVDEARGVLRYSEQTGWHDAPIRDMLHARLADAGLHRLPLILERAVNCTAFLHFEREKIEGEGPLLYVHVGEGVAASVVAHQRILRGHNGVAGSIAHLQMQADGPLCRCGQRGCANTLMSLPAMCAAFGQDLAALEAASAAGEVAAHAVQREAGSQLGRLLADLDRLFDPSHILVGGPAFRLSGPYLASAQAMLSACARRHSAAKTIKLVSLAHNTLALGAAAAALHVLLSCPIEREALETAPTSLSILA</sequence>
<dbReference type="SUPFAM" id="SSF53067">
    <property type="entry name" value="Actin-like ATPase domain"/>
    <property type="match status" value="1"/>
</dbReference>
<dbReference type="Pfam" id="PF13412">
    <property type="entry name" value="HTH_24"/>
    <property type="match status" value="1"/>
</dbReference>
<comment type="caution">
    <text evidence="2">The sequence shown here is derived from an EMBL/GenBank/DDBJ whole genome shotgun (WGS) entry which is preliminary data.</text>
</comment>
<dbReference type="InterPro" id="IPR000600">
    <property type="entry name" value="ROK"/>
</dbReference>
<dbReference type="Gene3D" id="3.30.420.40">
    <property type="match status" value="2"/>
</dbReference>
<organism evidence="2 3">
    <name type="scientific">Uliginosibacterium sediminicola</name>
    <dbReference type="NCBI Taxonomy" id="2024550"/>
    <lineage>
        <taxon>Bacteria</taxon>
        <taxon>Pseudomonadati</taxon>
        <taxon>Pseudomonadota</taxon>
        <taxon>Betaproteobacteria</taxon>
        <taxon>Rhodocyclales</taxon>
        <taxon>Zoogloeaceae</taxon>
        <taxon>Uliginosibacterium</taxon>
    </lineage>
</organism>
<keyword evidence="3" id="KW-1185">Reference proteome</keyword>
<dbReference type="RefSeq" id="WP_345919237.1">
    <property type="nucleotide sequence ID" value="NZ_JBDIVE010000003.1"/>
</dbReference>
<dbReference type="Pfam" id="PF00480">
    <property type="entry name" value="ROK"/>
    <property type="match status" value="1"/>
</dbReference>
<dbReference type="PANTHER" id="PTHR18964:SF149">
    <property type="entry name" value="BIFUNCTIONAL UDP-N-ACETYLGLUCOSAMINE 2-EPIMERASE_N-ACETYLMANNOSAMINE KINASE"/>
    <property type="match status" value="1"/>
</dbReference>
<accession>A0ABU9YXJ7</accession>
<evidence type="ECO:0000313" key="3">
    <source>
        <dbReference type="Proteomes" id="UP001410394"/>
    </source>
</evidence>
<protein>
    <submittedName>
        <fullName evidence="2">ROK family transcriptional regulator</fullName>
    </submittedName>
</protein>
<dbReference type="InterPro" id="IPR036388">
    <property type="entry name" value="WH-like_DNA-bd_sf"/>
</dbReference>
<gene>
    <name evidence="2" type="ORF">ABDB84_08255</name>
</gene>
<dbReference type="PANTHER" id="PTHR18964">
    <property type="entry name" value="ROK (REPRESSOR, ORF, KINASE) FAMILY"/>
    <property type="match status" value="1"/>
</dbReference>
<name>A0ABU9YXJ7_9RHOO</name>
<dbReference type="Gene3D" id="1.10.10.10">
    <property type="entry name" value="Winged helix-like DNA-binding domain superfamily/Winged helix DNA-binding domain"/>
    <property type="match status" value="1"/>
</dbReference>
<dbReference type="InterPro" id="IPR043129">
    <property type="entry name" value="ATPase_NBD"/>
</dbReference>
<evidence type="ECO:0000313" key="2">
    <source>
        <dbReference type="EMBL" id="MEN3068469.1"/>
    </source>
</evidence>